<proteinExistence type="predicted"/>
<dbReference type="InterPro" id="IPR008523">
    <property type="entry name" value="DUF805"/>
</dbReference>
<feature type="transmembrane region" description="Helical" evidence="1">
    <location>
        <begin position="87"/>
        <end position="106"/>
    </location>
</feature>
<evidence type="ECO:0000256" key="1">
    <source>
        <dbReference type="SAM" id="Phobius"/>
    </source>
</evidence>
<keyword evidence="1" id="KW-0472">Membrane</keyword>
<dbReference type="HOGENOM" id="CLU_2140346_0_0_9"/>
<evidence type="ECO:0000313" key="2">
    <source>
        <dbReference type="EMBL" id="ESK66016.1"/>
    </source>
</evidence>
<dbReference type="EMBL" id="ACIN03000004">
    <property type="protein sequence ID" value="ESK66016.1"/>
    <property type="molecule type" value="Genomic_DNA"/>
</dbReference>
<organism evidence="2 3">
    <name type="scientific">Abiotrophia defectiva ATCC 49176</name>
    <dbReference type="NCBI Taxonomy" id="592010"/>
    <lineage>
        <taxon>Bacteria</taxon>
        <taxon>Bacillati</taxon>
        <taxon>Bacillota</taxon>
        <taxon>Bacilli</taxon>
        <taxon>Lactobacillales</taxon>
        <taxon>Aerococcaceae</taxon>
        <taxon>Abiotrophia</taxon>
    </lineage>
</organism>
<dbReference type="GO" id="GO:0016020">
    <property type="term" value="C:membrane"/>
    <property type="evidence" value="ECO:0007669"/>
    <property type="project" value="InterPro"/>
</dbReference>
<dbReference type="AlphaFoldDB" id="W1Q4A3"/>
<sequence>MNPQVRDALKDFWKYAFCTDRPASRFEFLTVFTWYISPVVIAHIVVDLLGIPDGLLTKGIAFVAYGILLVPYASLTIRRLRTVGRSAAWSFLFILFWIGLVAVAPLCLSDDI</sequence>
<feature type="transmembrane region" description="Helical" evidence="1">
    <location>
        <begin position="55"/>
        <end position="75"/>
    </location>
</feature>
<dbReference type="STRING" id="592010.GCWU000182_000750"/>
<protein>
    <recommendedName>
        <fullName evidence="4">DUF805 domain-containing protein</fullName>
    </recommendedName>
</protein>
<dbReference type="GeneID" id="84816837"/>
<dbReference type="Proteomes" id="UP000019050">
    <property type="component" value="Unassembled WGS sequence"/>
</dbReference>
<keyword evidence="1" id="KW-1133">Transmembrane helix</keyword>
<evidence type="ECO:0000313" key="3">
    <source>
        <dbReference type="Proteomes" id="UP000019050"/>
    </source>
</evidence>
<gene>
    <name evidence="2" type="ORF">GCWU000182_000750</name>
</gene>
<comment type="caution">
    <text evidence="2">The sequence shown here is derived from an EMBL/GenBank/DDBJ whole genome shotgun (WGS) entry which is preliminary data.</text>
</comment>
<reference evidence="2" key="1">
    <citation type="submission" date="2013-06" db="EMBL/GenBank/DDBJ databases">
        <authorList>
            <person name="Weinstock G."/>
            <person name="Sodergren E."/>
            <person name="Clifton S."/>
            <person name="Fulton L."/>
            <person name="Fulton B."/>
            <person name="Courtney L."/>
            <person name="Fronick C."/>
            <person name="Harrison M."/>
            <person name="Strong C."/>
            <person name="Farmer C."/>
            <person name="Delahaunty K."/>
            <person name="Markovic C."/>
            <person name="Hall O."/>
            <person name="Minx P."/>
            <person name="Tomlinson C."/>
            <person name="Mitreva M."/>
            <person name="Nelson J."/>
            <person name="Hou S."/>
            <person name="Wollam A."/>
            <person name="Pepin K.H."/>
            <person name="Johnson M."/>
            <person name="Bhonagiri V."/>
            <person name="Nash W.E."/>
            <person name="Warren W."/>
            <person name="Chinwalla A."/>
            <person name="Mardis E.R."/>
            <person name="Wilson R.K."/>
        </authorList>
    </citation>
    <scope>NUCLEOTIDE SEQUENCE [LARGE SCALE GENOMIC DNA]</scope>
    <source>
        <strain evidence="2">ATCC 49176</strain>
    </source>
</reference>
<keyword evidence="1" id="KW-0812">Transmembrane</keyword>
<feature type="transmembrane region" description="Helical" evidence="1">
    <location>
        <begin position="28"/>
        <end position="49"/>
    </location>
</feature>
<keyword evidence="3" id="KW-1185">Reference proteome</keyword>
<name>W1Q4A3_ABIDE</name>
<dbReference type="RefSeq" id="WP_023391401.1">
    <property type="nucleotide sequence ID" value="NZ_KI535340.1"/>
</dbReference>
<dbReference type="Pfam" id="PF05656">
    <property type="entry name" value="DUF805"/>
    <property type="match status" value="1"/>
</dbReference>
<evidence type="ECO:0008006" key="4">
    <source>
        <dbReference type="Google" id="ProtNLM"/>
    </source>
</evidence>
<accession>W1Q4A3</accession>